<dbReference type="EMBL" id="RMBX01000016">
    <property type="protein sequence ID" value="RPD38225.1"/>
    <property type="molecule type" value="Genomic_DNA"/>
</dbReference>
<dbReference type="Proteomes" id="UP000279089">
    <property type="component" value="Unassembled WGS sequence"/>
</dbReference>
<dbReference type="OrthoDB" id="772592at2"/>
<dbReference type="InterPro" id="IPR013901">
    <property type="entry name" value="Anthrone_oxy"/>
</dbReference>
<keyword evidence="1" id="KW-0812">Transmembrane</keyword>
<sequence>MIVNIVLFLATMAAMLAAGLFYAYAVSVNPGLGRLPDAAYLAAMQNINRVILNPLFFMSFMGAVFLLPASTYLQYSRNTVRFWWLLAASVVYVVGVFGVTVAGNVPLNNSLDAVNLDGASAEQLSSFRATFEKPWNALNTVRTLAAVITAAILAGMFIFTKDTQAD</sequence>
<evidence type="ECO:0000313" key="2">
    <source>
        <dbReference type="EMBL" id="RPD38225.1"/>
    </source>
</evidence>
<feature type="transmembrane region" description="Helical" evidence="1">
    <location>
        <begin position="82"/>
        <end position="102"/>
    </location>
</feature>
<keyword evidence="3" id="KW-1185">Reference proteome</keyword>
<protein>
    <submittedName>
        <fullName evidence="2">DUF1772 domain-containing protein</fullName>
    </submittedName>
</protein>
<organism evidence="2 3">
    <name type="scientific">Chitinophaga barathri</name>
    <dbReference type="NCBI Taxonomy" id="1647451"/>
    <lineage>
        <taxon>Bacteria</taxon>
        <taxon>Pseudomonadati</taxon>
        <taxon>Bacteroidota</taxon>
        <taxon>Chitinophagia</taxon>
        <taxon>Chitinophagales</taxon>
        <taxon>Chitinophagaceae</taxon>
        <taxon>Chitinophaga</taxon>
    </lineage>
</organism>
<name>A0A3N4M5I1_9BACT</name>
<accession>A0A3N4M5I1</accession>
<comment type="caution">
    <text evidence="2">The sequence shown here is derived from an EMBL/GenBank/DDBJ whole genome shotgun (WGS) entry which is preliminary data.</text>
</comment>
<feature type="transmembrane region" description="Helical" evidence="1">
    <location>
        <begin position="49"/>
        <end position="70"/>
    </location>
</feature>
<evidence type="ECO:0000313" key="3">
    <source>
        <dbReference type="Proteomes" id="UP000279089"/>
    </source>
</evidence>
<reference evidence="3" key="1">
    <citation type="submission" date="2018-11" db="EMBL/GenBank/DDBJ databases">
        <title>Chitinophaga lutea sp.nov., isolate from arsenic contaminated soil.</title>
        <authorList>
            <person name="Zong Y."/>
        </authorList>
    </citation>
    <scope>NUCLEOTIDE SEQUENCE [LARGE SCALE GENOMIC DNA]</scope>
    <source>
        <strain evidence="3">YLT18</strain>
    </source>
</reference>
<feature type="transmembrane region" description="Helical" evidence="1">
    <location>
        <begin position="141"/>
        <end position="160"/>
    </location>
</feature>
<proteinExistence type="predicted"/>
<evidence type="ECO:0000256" key="1">
    <source>
        <dbReference type="SAM" id="Phobius"/>
    </source>
</evidence>
<dbReference type="Pfam" id="PF08592">
    <property type="entry name" value="Anthrone_oxy"/>
    <property type="match status" value="1"/>
</dbReference>
<keyword evidence="1" id="KW-1133">Transmembrane helix</keyword>
<gene>
    <name evidence="2" type="ORF">EG028_25345</name>
</gene>
<dbReference type="AlphaFoldDB" id="A0A3N4M5I1"/>
<keyword evidence="1" id="KW-0472">Membrane</keyword>
<dbReference type="RefSeq" id="WP_120519100.1">
    <property type="nucleotide sequence ID" value="NZ_QXZY01000016.1"/>
</dbReference>